<sequence>MQYFYSLENERKLIEHPLFQPMIDYLIEQGSQEVILRQLKKAFPQKKMEHFLDQMIDSGLIIRENRRYRCAFPVYDQGDFQTEINQLTKELINELMKQPEHLRNLFLSEEIWDFCHETTSPYFYATTFSVPTIVRLEAGNENYRFVTLNQGENVVSLPTYFHLQKQQTPLSEEFQALGQLIGDVNETYFFDQIEVIIERICENKYKKCRKSIFLDALLLAGVVVQQEQYQLLLPVTEDRNDALLQKYKPSTETPMQAAFIKEQALVEVMRQLDLKSYSYIKKI</sequence>
<dbReference type="EMBL" id="MSTR01000008">
    <property type="protein sequence ID" value="ONN42927.1"/>
    <property type="molecule type" value="Genomic_DNA"/>
</dbReference>
<protein>
    <recommendedName>
        <fullName evidence="3">DUF1803 domain-containing protein</fullName>
    </recommendedName>
</protein>
<dbReference type="OrthoDB" id="2194666at2"/>
<dbReference type="STRING" id="53346.A5802_000748"/>
<reference evidence="1 2" key="1">
    <citation type="submission" date="2016-12" db="EMBL/GenBank/DDBJ databases">
        <authorList>
            <person name="Song W.-J."/>
            <person name="Kurnit D.M."/>
        </authorList>
    </citation>
    <scope>NUCLEOTIDE SEQUENCE [LARGE SCALE GENOMIC DNA]</scope>
    <source>
        <strain evidence="1 2">CGB1038-1_S1</strain>
    </source>
</reference>
<organism evidence="1 2">
    <name type="scientific">Enterococcus mundtii</name>
    <dbReference type="NCBI Taxonomy" id="53346"/>
    <lineage>
        <taxon>Bacteria</taxon>
        <taxon>Bacillati</taxon>
        <taxon>Bacillota</taxon>
        <taxon>Bacilli</taxon>
        <taxon>Lactobacillales</taxon>
        <taxon>Enterococcaceae</taxon>
        <taxon>Enterococcus</taxon>
    </lineage>
</organism>
<dbReference type="AlphaFoldDB" id="A0A1V2UHU6"/>
<dbReference type="RefSeq" id="WP_062805388.1">
    <property type="nucleotide sequence ID" value="NZ_CABMMO010000008.1"/>
</dbReference>
<gene>
    <name evidence="1" type="ORF">BTN92_09195</name>
</gene>
<evidence type="ECO:0000313" key="2">
    <source>
        <dbReference type="Proteomes" id="UP000189299"/>
    </source>
</evidence>
<evidence type="ECO:0000313" key="1">
    <source>
        <dbReference type="EMBL" id="ONN42927.1"/>
    </source>
</evidence>
<comment type="caution">
    <text evidence="1">The sequence shown here is derived from an EMBL/GenBank/DDBJ whole genome shotgun (WGS) entry which is preliminary data.</text>
</comment>
<name>A0A1V2UHU6_ENTMU</name>
<dbReference type="Pfam" id="PF08820">
    <property type="entry name" value="DUF1803"/>
    <property type="match status" value="1"/>
</dbReference>
<accession>A0A1V2UHU6</accession>
<dbReference type="InterPro" id="IPR014924">
    <property type="entry name" value="DUF1803"/>
</dbReference>
<evidence type="ECO:0008006" key="3">
    <source>
        <dbReference type="Google" id="ProtNLM"/>
    </source>
</evidence>
<proteinExistence type="predicted"/>
<dbReference type="Proteomes" id="UP000189299">
    <property type="component" value="Unassembled WGS sequence"/>
</dbReference>